<keyword evidence="3" id="KW-0732">Signal</keyword>
<reference evidence="8" key="1">
    <citation type="submission" date="2021-08" db="EMBL/GenBank/DDBJ databases">
        <title>Prevotella lacticifex sp. nov., isolated from rumen of cow.</title>
        <authorList>
            <person name="Shinkai T."/>
            <person name="Ikeyama N."/>
            <person name="Kumagai M."/>
            <person name="Ohmori H."/>
            <person name="Sakamoto M."/>
            <person name="Ohkuma M."/>
            <person name="Mitsumori M."/>
        </authorList>
    </citation>
    <scope>NUCLEOTIDE SEQUENCE</scope>
    <source>
        <strain evidence="8">DSM 11371</strain>
    </source>
</reference>
<dbReference type="PROSITE" id="PS51257">
    <property type="entry name" value="PROKAR_LIPOPROTEIN"/>
    <property type="match status" value="1"/>
</dbReference>
<feature type="domain" description="SusD-like N-terminal" evidence="7">
    <location>
        <begin position="84"/>
        <end position="215"/>
    </location>
</feature>
<feature type="domain" description="RagB/SusD" evidence="6">
    <location>
        <begin position="307"/>
        <end position="612"/>
    </location>
</feature>
<keyword evidence="4" id="KW-0472">Membrane</keyword>
<name>A0AA37HVP0_SEGBR</name>
<evidence type="ECO:0000256" key="1">
    <source>
        <dbReference type="ARBA" id="ARBA00004442"/>
    </source>
</evidence>
<keyword evidence="5" id="KW-0998">Cell outer membrane</keyword>
<evidence type="ECO:0000313" key="8">
    <source>
        <dbReference type="EMBL" id="GJG26434.1"/>
    </source>
</evidence>
<dbReference type="InterPro" id="IPR011990">
    <property type="entry name" value="TPR-like_helical_dom_sf"/>
</dbReference>
<dbReference type="InterPro" id="IPR012944">
    <property type="entry name" value="SusD_RagB_dom"/>
</dbReference>
<organism evidence="8 9">
    <name type="scientific">Segatella bryantii</name>
    <name type="common">Prevotella bryantii</name>
    <dbReference type="NCBI Taxonomy" id="77095"/>
    <lineage>
        <taxon>Bacteria</taxon>
        <taxon>Pseudomonadati</taxon>
        <taxon>Bacteroidota</taxon>
        <taxon>Bacteroidia</taxon>
        <taxon>Bacteroidales</taxon>
        <taxon>Prevotellaceae</taxon>
        <taxon>Segatella</taxon>
    </lineage>
</organism>
<comment type="subcellular location">
    <subcellularLocation>
        <location evidence="1">Cell outer membrane</location>
    </subcellularLocation>
</comment>
<evidence type="ECO:0000256" key="5">
    <source>
        <dbReference type="ARBA" id="ARBA00023237"/>
    </source>
</evidence>
<sequence>MKKNILLPVLAIAGGLMLTSCGKDFLDAENKSNIDADKYFSTADGFENLATAPYYKLRAIFDGDQNLFLSGTDLYTEGRSGYASTALSLYKDLSDENSDCQSFYSHCYDGIQQCNTVLNYSNAAGTNVAKRLEEAKALKAFYYYLLSQQFGGVPISDKYIASIQTSFPRASIDSTYQYITGILEEVEKNNILPTDDHTGKVSMRFVYNLLAKTYLAWGWDCGTTADADGSNVKVTNKSYFEKAAAYADKAINGQKPIMTFSNMWNLANEDNNDILFAIKYTRGITGQDETTDGNRQDAYFSNYYNDDSGNGGKGLTKYTNSIYPASERLLYLFEPGDERFEGTFMVEQRMEYKKYYTNNAANDTIYGYYPAWYSDLSETALQNYVNSDATHAQAKVYSSSDPCVFISATVNKRTGKITYKTGTQSYKTSRTTTGTSLCVRKFDDYTATRHGTSKVSFHDIVLAHLTETYLLGAEAYYMAGNESKALEYVNVVRARSGAETLSSFASYKRHYSDGTTNSINTGSGIDNVPYVTNLDPVDVILDERARELCGEFYRWIDLRRTKRLINYNVEYNGLDKNNFVGSDGQYKWYRPFPVGEINLNDALTNEDQNPGYKAD</sequence>
<comment type="caution">
    <text evidence="8">The sequence shown here is derived from an EMBL/GenBank/DDBJ whole genome shotgun (WGS) entry which is preliminary data.</text>
</comment>
<dbReference type="InterPro" id="IPR033985">
    <property type="entry name" value="SusD-like_N"/>
</dbReference>
<dbReference type="Proteomes" id="UP000887043">
    <property type="component" value="Unassembled WGS sequence"/>
</dbReference>
<accession>A0AA37HVP0</accession>
<proteinExistence type="inferred from homology"/>
<evidence type="ECO:0000256" key="3">
    <source>
        <dbReference type="ARBA" id="ARBA00022729"/>
    </source>
</evidence>
<evidence type="ECO:0000256" key="2">
    <source>
        <dbReference type="ARBA" id="ARBA00006275"/>
    </source>
</evidence>
<dbReference type="Pfam" id="PF14322">
    <property type="entry name" value="SusD-like_3"/>
    <property type="match status" value="1"/>
</dbReference>
<dbReference type="SUPFAM" id="SSF48452">
    <property type="entry name" value="TPR-like"/>
    <property type="match status" value="1"/>
</dbReference>
<dbReference type="AlphaFoldDB" id="A0AA37HVP0"/>
<dbReference type="EMBL" id="BPTR01000001">
    <property type="protein sequence ID" value="GJG26434.1"/>
    <property type="molecule type" value="Genomic_DNA"/>
</dbReference>
<dbReference type="GO" id="GO:0009279">
    <property type="term" value="C:cell outer membrane"/>
    <property type="evidence" value="ECO:0007669"/>
    <property type="project" value="UniProtKB-SubCell"/>
</dbReference>
<evidence type="ECO:0000259" key="7">
    <source>
        <dbReference type="Pfam" id="PF14322"/>
    </source>
</evidence>
<dbReference type="Pfam" id="PF07980">
    <property type="entry name" value="SusD_RagB"/>
    <property type="match status" value="1"/>
</dbReference>
<protein>
    <submittedName>
        <fullName evidence="8">Membrane protein</fullName>
    </submittedName>
</protein>
<dbReference type="Gene3D" id="1.25.40.390">
    <property type="match status" value="1"/>
</dbReference>
<evidence type="ECO:0000256" key="4">
    <source>
        <dbReference type="ARBA" id="ARBA00023136"/>
    </source>
</evidence>
<dbReference type="RefSeq" id="WP_006281203.1">
    <property type="nucleotide sequence ID" value="NZ_BPTR01000001.1"/>
</dbReference>
<comment type="similarity">
    <text evidence="2">Belongs to the SusD family.</text>
</comment>
<evidence type="ECO:0000313" key="9">
    <source>
        <dbReference type="Proteomes" id="UP000887043"/>
    </source>
</evidence>
<gene>
    <name evidence="8" type="ORF">PRRU23_01340</name>
</gene>
<evidence type="ECO:0000259" key="6">
    <source>
        <dbReference type="Pfam" id="PF07980"/>
    </source>
</evidence>